<dbReference type="Proteomes" id="UP000035579">
    <property type="component" value="Chromosome"/>
</dbReference>
<evidence type="ECO:0000256" key="1">
    <source>
        <dbReference type="SAM" id="SignalP"/>
    </source>
</evidence>
<reference evidence="3 4" key="1">
    <citation type="submission" date="2015-05" db="EMBL/GenBank/DDBJ databases">
        <title>Genome assembly of Archangium gephyra DSM 2261.</title>
        <authorList>
            <person name="Sharma G."/>
            <person name="Subramanian S."/>
        </authorList>
    </citation>
    <scope>NUCLEOTIDE SEQUENCE [LARGE SCALE GENOMIC DNA]</scope>
    <source>
        <strain evidence="3 4">DSM 2261</strain>
    </source>
</reference>
<dbReference type="PROSITE" id="PS51257">
    <property type="entry name" value="PROKAR_LIPOPROTEIN"/>
    <property type="match status" value="1"/>
</dbReference>
<dbReference type="GO" id="GO:0051301">
    <property type="term" value="P:cell division"/>
    <property type="evidence" value="ECO:0007669"/>
    <property type="project" value="UniProtKB-KW"/>
</dbReference>
<proteinExistence type="predicted"/>
<feature type="signal peptide" evidence="1">
    <location>
        <begin position="1"/>
        <end position="23"/>
    </location>
</feature>
<evidence type="ECO:0000313" key="3">
    <source>
        <dbReference type="EMBL" id="AKJ00779.1"/>
    </source>
</evidence>
<gene>
    <name evidence="3" type="ORF">AA314_02405</name>
</gene>
<dbReference type="Gene3D" id="1.25.40.10">
    <property type="entry name" value="Tetratricopeptide repeat domain"/>
    <property type="match status" value="2"/>
</dbReference>
<accession>A0AAC8Q4F6</accession>
<evidence type="ECO:0000259" key="2">
    <source>
        <dbReference type="Pfam" id="PF12969"/>
    </source>
</evidence>
<dbReference type="EMBL" id="CP011509">
    <property type="protein sequence ID" value="AKJ00779.1"/>
    <property type="molecule type" value="Genomic_DNA"/>
</dbReference>
<dbReference type="InterPro" id="IPR024618">
    <property type="entry name" value="DUF3857"/>
</dbReference>
<keyword evidence="3" id="KW-0132">Cell division</keyword>
<dbReference type="Pfam" id="PF12969">
    <property type="entry name" value="DUF3857"/>
    <property type="match status" value="1"/>
</dbReference>
<name>A0AAC8Q4F6_9BACT</name>
<dbReference type="SUPFAM" id="SSF48452">
    <property type="entry name" value="TPR-like"/>
    <property type="match status" value="1"/>
</dbReference>
<dbReference type="AlphaFoldDB" id="A0AAC8Q4F6"/>
<keyword evidence="1" id="KW-0732">Signal</keyword>
<protein>
    <submittedName>
        <fullName evidence="3">Cell division protein FtsK</fullName>
    </submittedName>
</protein>
<dbReference type="InterPro" id="IPR011990">
    <property type="entry name" value="TPR-like_helical_dom_sf"/>
</dbReference>
<dbReference type="Gene3D" id="2.60.40.3140">
    <property type="match status" value="1"/>
</dbReference>
<dbReference type="Gene3D" id="2.60.120.1130">
    <property type="match status" value="1"/>
</dbReference>
<keyword evidence="3" id="KW-0131">Cell cycle</keyword>
<feature type="chain" id="PRO_5042142024" evidence="1">
    <location>
        <begin position="24"/>
        <end position="1262"/>
    </location>
</feature>
<evidence type="ECO:0000313" key="4">
    <source>
        <dbReference type="Proteomes" id="UP000035579"/>
    </source>
</evidence>
<dbReference type="Pfam" id="PF14559">
    <property type="entry name" value="TPR_19"/>
    <property type="match status" value="2"/>
</dbReference>
<organism evidence="3 4">
    <name type="scientific">Archangium gephyra</name>
    <dbReference type="NCBI Taxonomy" id="48"/>
    <lineage>
        <taxon>Bacteria</taxon>
        <taxon>Pseudomonadati</taxon>
        <taxon>Myxococcota</taxon>
        <taxon>Myxococcia</taxon>
        <taxon>Myxococcales</taxon>
        <taxon>Cystobacterineae</taxon>
        <taxon>Archangiaceae</taxon>
        <taxon>Archangium</taxon>
    </lineage>
</organism>
<sequence length="1262" mass="134730">MRSMRTPTHRFSVLLLVAGLVMAGCAHSTSPTEVLENAANAAQKGTSEARTLALAGFHAWLMTGDPAVAQSRFDEAGAKDPADPYALFGQHLLARRAANPRRALDAALAVTTRAPRHPLAVPSARYVLDMVGSSPALDDVILTGLQAALDAGAAGEAAQLLRASQVAILGLREDRAAQARALKDMGAVDTATLVGPFSPWHLLAFDETIPPEKDGSMAGPFTGPFGQLVPRTLRAPDSRLDVAGEPGSGDIYLMAVDAEVPEAGVYVVRAVSASSFKVMVDGAPLLERRDFARAASTVAARPVQLSAGRHRIFLKLLKDQQRGANVSFALARADGRPSGIRYSPASGPAPSSWGSAPRDAKAELVYPRAEDLAAALAGEAGPLLADFTAVRDGMGRDSDGAWRLMTRLQKATQTAAVLSLRAELSALDRSIPTKVSRGRSTRDLEAALSKDPGDVTALLLRAELSLNDGQYSAAMETLKTARAAAKQPGWPVYLLEARTAMALEVESAAEESAEAALQAQPGLCDALGLRYGLARRRDAVARADELMGSLAGCPGALPRAAEHARMRGDLERSAALYQQQLTRNPGDITTGLSLASAYVAQRRFDDATATLKTLSALWPRNPRVLEKLADVRELAGDAAGALALREQSLLLDGSNLALRRAVVRAKTGQELLQAHAIDGRQAIKDYEANPGAQESAAAYVLDAAATQVWQDGSQVTRIHSIQKALEQSGVQEIAEVNLPSGAQVLALRTLKADGTVLEPESIEGKDTVSLPGVQVGDYVEVEYLLAEGSRGPAQPGFKASDFYFRVANLPDHRATYTVVAPKGTGMKVDAHNMKAPPPVVKGDEEIFTFEVRNVPPFIPEPDGPPSGKEYLPFVVVGAGTTGNDKLVAVYSDAFLDKGALNWELEAFAREAAGDKRGLEAVKALYAAVMKRFTGRDAGLTQSAAGSVAQDRGSRLWVLKAGLEALGIPARLVAVRTFSADPADYLFPEESLLPYVALRAEVPGEAPVWLDTTTRFAPFGELPESALGERDAYLLPEPGRALEKVKTPPVKQQPGKLVKLALEVDGNGHLTGKGEEQYTGFDAAQLAEAFEAISGERRRQALQSAVGRYFGGAELTDLKLERAEEVGAPFTVRYTFKAAGFARADKDKLVLPPVTMPASLGRQYVQLSTRTTPLYLDDTETNRTVVTLTMPPGFKLSDPQAQLKVEGAFGRLVRTEKQEARALTIDETLRVERARIPVKQYEDFAHFAGEVDLVQSRDLVLVK</sequence>
<feature type="domain" description="DUF3857" evidence="2">
    <location>
        <begin position="711"/>
        <end position="857"/>
    </location>
</feature>
<dbReference type="KEGG" id="age:AA314_02405"/>